<dbReference type="OrthoDB" id="5314016at2"/>
<dbReference type="Proteomes" id="UP000188246">
    <property type="component" value="Chromosome"/>
</dbReference>
<gene>
    <name evidence="1" type="ORF">BW732_05925</name>
</gene>
<name>A0A1Q2D5X1_9ENTE</name>
<sequence>MKKKITNRYAWSIGTTTFRQSNLSTKLELALQALNNTRELKPKAKWPTLYSTFMSELTKFNIINNHTKYTDKDARAITSSLQQIGLCTMDRQVTNSGTVLLDITNNSRDMTNVFNLSPFSYFYFLQLFKKREFLFCMYILINVDNRVNIDEFTTFVMTLAPDSDLEEIENVIQTIIHYRSLETELEKTAYKDSYIFNKLMINNKLKKAHNDFVIQNRIKIKDLDKIFLNRKGNSYNQPLKELYILLLGIKKNNQSPNFDVMNRLLNSSDNLKKWKKIIFSDVTTTKEKNAYFLNTFIPDIKSRSDKNFREWFFSNFHLIKAKALLEIDYFDLNKRMFSMTGVIKFEQNQITVTPFLKIVLLLNKKNIKQILNDKLNSDIEEFQLFEELYNSSLELDLDKVYAGLSEEFQTDVNKTNINDILINYQNDIFEQFIETNFDEIHLVKIFKKIVDQYSTSSTVIAKNTADQIRRLCKIKDADTPTIFEYLTAISWYYISEKNIRPLESLNLELNADNLPISHASGGQADLLIKYEDFDDIKDHNLMIEVTLTKDSNQRRAEMEPVSRHLGEYKIKNKNTDTYCVFLTHKLDTNTIVHFRQQKITPYYYNKEWTEGSKIIPLDINNLNYILENKVTYSRLYNLFEEAYNSDTDVKNWWEEDINKKITSLK</sequence>
<dbReference type="KEGG" id="vpi:BW732_05925"/>
<keyword evidence="2" id="KW-1185">Reference proteome</keyword>
<dbReference type="RefSeq" id="WP_077275897.1">
    <property type="nucleotide sequence ID" value="NZ_CP019609.1"/>
</dbReference>
<proteinExistence type="predicted"/>
<dbReference type="Pfam" id="PF09491">
    <property type="entry name" value="RE_AlwI"/>
    <property type="match status" value="1"/>
</dbReference>
<accession>A0A1Q2D5X1</accession>
<reference evidence="1 2" key="1">
    <citation type="journal article" date="2010" name="Int. J. Syst. Evol. Microbiol.">
        <title>Vagococcus penaei sp. nov., isolated from spoilage microbiota of cooked shrimp (Penaeus vannamei).</title>
        <authorList>
            <person name="Jaffres E."/>
            <person name="Prevost H."/>
            <person name="Rossero A."/>
            <person name="Joffraud J.J."/>
            <person name="Dousset X."/>
        </authorList>
    </citation>
    <scope>NUCLEOTIDE SEQUENCE [LARGE SCALE GENOMIC DNA]</scope>
    <source>
        <strain evidence="1 2">CD276</strain>
    </source>
</reference>
<dbReference type="EMBL" id="CP019609">
    <property type="protein sequence ID" value="AQP53820.1"/>
    <property type="molecule type" value="Genomic_DNA"/>
</dbReference>
<organism evidence="1 2">
    <name type="scientific">Vagococcus penaei</name>
    <dbReference type="NCBI Taxonomy" id="633807"/>
    <lineage>
        <taxon>Bacteria</taxon>
        <taxon>Bacillati</taxon>
        <taxon>Bacillota</taxon>
        <taxon>Bacilli</taxon>
        <taxon>Lactobacillales</taxon>
        <taxon>Enterococcaceae</taxon>
        <taxon>Vagococcus</taxon>
    </lineage>
</organism>
<dbReference type="InterPro" id="IPR018573">
    <property type="entry name" value="Restrct_endonuc_II_AlwI"/>
</dbReference>
<evidence type="ECO:0000313" key="1">
    <source>
        <dbReference type="EMBL" id="AQP53820.1"/>
    </source>
</evidence>
<dbReference type="AlphaFoldDB" id="A0A1Q2D5X1"/>
<protein>
    <submittedName>
        <fullName evidence="1">Uncharacterized protein</fullName>
    </submittedName>
</protein>
<dbReference type="Gene3D" id="3.40.91.50">
    <property type="match status" value="1"/>
</dbReference>
<evidence type="ECO:0000313" key="2">
    <source>
        <dbReference type="Proteomes" id="UP000188246"/>
    </source>
</evidence>